<dbReference type="EMBL" id="CAMGYJ010000006">
    <property type="protein sequence ID" value="CAI0434981.1"/>
    <property type="molecule type" value="Genomic_DNA"/>
</dbReference>
<name>A0AAV0LNE0_9ROSI</name>
<evidence type="ECO:0000313" key="2">
    <source>
        <dbReference type="Proteomes" id="UP001154282"/>
    </source>
</evidence>
<keyword evidence="2" id="KW-1185">Reference proteome</keyword>
<dbReference type="Proteomes" id="UP001154282">
    <property type="component" value="Unassembled WGS sequence"/>
</dbReference>
<reference evidence="1" key="1">
    <citation type="submission" date="2022-08" db="EMBL/GenBank/DDBJ databases">
        <authorList>
            <person name="Gutierrez-Valencia J."/>
        </authorList>
    </citation>
    <scope>NUCLEOTIDE SEQUENCE</scope>
</reference>
<evidence type="ECO:0000313" key="1">
    <source>
        <dbReference type="EMBL" id="CAI0434981.1"/>
    </source>
</evidence>
<proteinExistence type="predicted"/>
<organism evidence="1 2">
    <name type="scientific">Linum tenue</name>
    <dbReference type="NCBI Taxonomy" id="586396"/>
    <lineage>
        <taxon>Eukaryota</taxon>
        <taxon>Viridiplantae</taxon>
        <taxon>Streptophyta</taxon>
        <taxon>Embryophyta</taxon>
        <taxon>Tracheophyta</taxon>
        <taxon>Spermatophyta</taxon>
        <taxon>Magnoliopsida</taxon>
        <taxon>eudicotyledons</taxon>
        <taxon>Gunneridae</taxon>
        <taxon>Pentapetalae</taxon>
        <taxon>rosids</taxon>
        <taxon>fabids</taxon>
        <taxon>Malpighiales</taxon>
        <taxon>Linaceae</taxon>
        <taxon>Linum</taxon>
    </lineage>
</organism>
<accession>A0AAV0LNE0</accession>
<dbReference type="AlphaFoldDB" id="A0AAV0LNE0"/>
<gene>
    <name evidence="1" type="ORF">LITE_LOCUS24508</name>
</gene>
<comment type="caution">
    <text evidence="1">The sequence shown here is derived from an EMBL/GenBank/DDBJ whole genome shotgun (WGS) entry which is preliminary data.</text>
</comment>
<protein>
    <submittedName>
        <fullName evidence="1">Uncharacterized protein</fullName>
    </submittedName>
</protein>
<sequence>MPTVASFSAQTVIRVPDLLHRGGSPIPAKPGRADRRDCPAAHLGVSVFHVDCDEEARQIQQELVFELDSGRLWDGSQCACGDRGHLDYRHEGYWSPFLQTLERVVTVFANSM</sequence>